<proteinExistence type="predicted"/>
<feature type="region of interest" description="Disordered" evidence="1">
    <location>
        <begin position="192"/>
        <end position="211"/>
    </location>
</feature>
<reference evidence="2" key="1">
    <citation type="submission" date="2020-03" db="EMBL/GenBank/DDBJ databases">
        <title>Site-based positive gene gene selection in Geosmithia morbida across the United States reveals a broad range of putative effectors and factors for local host and environmental adapation.</title>
        <authorList>
            <person name="Onufrak A."/>
            <person name="Murdoch R.W."/>
            <person name="Gazis R."/>
            <person name="Huff M."/>
            <person name="Staton M."/>
            <person name="Klingeman W."/>
            <person name="Hadziabdic D."/>
        </authorList>
    </citation>
    <scope>NUCLEOTIDE SEQUENCE</scope>
    <source>
        <strain evidence="2">1262</strain>
    </source>
</reference>
<feature type="region of interest" description="Disordered" evidence="1">
    <location>
        <begin position="296"/>
        <end position="321"/>
    </location>
</feature>
<dbReference type="Proteomes" id="UP000749293">
    <property type="component" value="Unassembled WGS sequence"/>
</dbReference>
<name>A0A9P4Z0K9_9HYPO</name>
<dbReference type="EMBL" id="JAANYQ010000003">
    <property type="protein sequence ID" value="KAF4125485.1"/>
    <property type="molecule type" value="Genomic_DNA"/>
</dbReference>
<feature type="compositionally biased region" description="Polar residues" evidence="1">
    <location>
        <begin position="104"/>
        <end position="119"/>
    </location>
</feature>
<organism evidence="2 3">
    <name type="scientific">Geosmithia morbida</name>
    <dbReference type="NCBI Taxonomy" id="1094350"/>
    <lineage>
        <taxon>Eukaryota</taxon>
        <taxon>Fungi</taxon>
        <taxon>Dikarya</taxon>
        <taxon>Ascomycota</taxon>
        <taxon>Pezizomycotina</taxon>
        <taxon>Sordariomycetes</taxon>
        <taxon>Hypocreomycetidae</taxon>
        <taxon>Hypocreales</taxon>
        <taxon>Bionectriaceae</taxon>
        <taxon>Geosmithia</taxon>
    </lineage>
</organism>
<evidence type="ECO:0000256" key="1">
    <source>
        <dbReference type="SAM" id="MobiDB-lite"/>
    </source>
</evidence>
<dbReference type="AlphaFoldDB" id="A0A9P4Z0K9"/>
<evidence type="ECO:0000313" key="2">
    <source>
        <dbReference type="EMBL" id="KAF4125485.1"/>
    </source>
</evidence>
<keyword evidence="3" id="KW-1185">Reference proteome</keyword>
<gene>
    <name evidence="2" type="ORF">GMORB2_4325</name>
</gene>
<feature type="compositionally biased region" description="Acidic residues" evidence="1">
    <location>
        <begin position="623"/>
        <end position="637"/>
    </location>
</feature>
<accession>A0A9P4Z0K9</accession>
<comment type="caution">
    <text evidence="2">The sequence shown here is derived from an EMBL/GenBank/DDBJ whole genome shotgun (WGS) entry which is preliminary data.</text>
</comment>
<feature type="region of interest" description="Disordered" evidence="1">
    <location>
        <begin position="558"/>
        <end position="603"/>
    </location>
</feature>
<dbReference type="RefSeq" id="XP_035324137.1">
    <property type="nucleotide sequence ID" value="XM_035466300.1"/>
</dbReference>
<protein>
    <submittedName>
        <fullName evidence="2">Uncharacterized protein</fullName>
    </submittedName>
</protein>
<dbReference type="GeneID" id="55970553"/>
<feature type="compositionally biased region" description="Low complexity" evidence="1">
    <location>
        <begin position="571"/>
        <end position="595"/>
    </location>
</feature>
<sequence length="645" mass="71084">MPSETNEHQFLDKLSYRLEQPVQHQLSKWEAELTAGKLEDEANYITRNFDCLPDAVPNVIPNSTHSSAQNAMQSAMKNAVQTARPWDPTNISSQDVSWSSEDFTHQMQPGTQHGTQNGSLHMGTETLHNMPQTPTHYTHYHAASMMTPQPTPGFSVSNMGTPPGAAIPFGEYLCDNITGANAHFLQTPRGRLVSNKLPRTPPNPKRSISPESPVMSVVTNASPSQPIVGNSTPPTSQPMVKKTRTESVPIDNDSTCLQPVQHQNLHVSFLMEPGESYQDPEVERHMKLVFSAPRRRTKSVNLGSPAETADHRNMKGRPDSNEAASADGFMFASFDDCRAALSQTCKLYHRPAKECTSPNNDATFPKNEKEKRALAHLIFRSMTDWSNYIEWMQVAPKEVRDIHSDILLDRMKNREEANQAARREAVISGRTNNGRPSANADENANVAEVKSMNMLYLRDLIPPGHIREQNYMRDLPHQHHVVLGRVMNSFAASSISWLLESHRSLFERVDTIAAVLRFSKQLLKSAMTFGDGWIQRLANNPGAELNGKLDNMRCNLRKSKRNAGDGGSGNSGAKTSTRAGTSGPRPGPRPSSNTGAASSGSDSRFGAIGAVLDGVVSARDLTEDVGDDGGDLPDFDEMDWKRVSE</sequence>
<feature type="compositionally biased region" description="Basic and acidic residues" evidence="1">
    <location>
        <begin position="308"/>
        <end position="320"/>
    </location>
</feature>
<dbReference type="OrthoDB" id="4814848at2759"/>
<feature type="region of interest" description="Disordered" evidence="1">
    <location>
        <begin position="104"/>
        <end position="127"/>
    </location>
</feature>
<evidence type="ECO:0000313" key="3">
    <source>
        <dbReference type="Proteomes" id="UP000749293"/>
    </source>
</evidence>
<feature type="region of interest" description="Disordered" evidence="1">
    <location>
        <begin position="621"/>
        <end position="645"/>
    </location>
</feature>